<sequence length="168" mass="19089">MSMIIRKAVPTDIDRLMQIFAIAREFMKSSGNPNQWINAYPQEELIKNEIEQGHCFVCVNNDDGMVVATFCLIQGPDPTYSYIEDGAWPDNEPYYVIHRLASDGSVKGITGFCIDWCQQISPCLRADTHHDNKVMQHLLEKNGFVKCGIIYVANGTPRIAYQKNLMNK</sequence>
<dbReference type="PROSITE" id="PS51186">
    <property type="entry name" value="GNAT"/>
    <property type="match status" value="1"/>
</dbReference>
<dbReference type="AlphaFoldDB" id="A0A948TDP4"/>
<evidence type="ECO:0000313" key="2">
    <source>
        <dbReference type="EMBL" id="MBU3838984.1"/>
    </source>
</evidence>
<gene>
    <name evidence="2" type="ORF">H9777_11880</name>
</gene>
<organism evidence="2 3">
    <name type="scientific">Candidatus Phocaeicola faecigallinarum</name>
    <dbReference type="NCBI Taxonomy" id="2838732"/>
    <lineage>
        <taxon>Bacteria</taxon>
        <taxon>Pseudomonadati</taxon>
        <taxon>Bacteroidota</taxon>
        <taxon>Bacteroidia</taxon>
        <taxon>Bacteroidales</taxon>
        <taxon>Bacteroidaceae</taxon>
        <taxon>Phocaeicola</taxon>
    </lineage>
</organism>
<proteinExistence type="predicted"/>
<evidence type="ECO:0000313" key="3">
    <source>
        <dbReference type="Proteomes" id="UP000783796"/>
    </source>
</evidence>
<feature type="domain" description="N-acetyltransferase" evidence="1">
    <location>
        <begin position="3"/>
        <end position="168"/>
    </location>
</feature>
<dbReference type="Proteomes" id="UP000783796">
    <property type="component" value="Unassembled WGS sequence"/>
</dbReference>
<dbReference type="GO" id="GO:0016747">
    <property type="term" value="F:acyltransferase activity, transferring groups other than amino-acyl groups"/>
    <property type="evidence" value="ECO:0007669"/>
    <property type="project" value="InterPro"/>
</dbReference>
<dbReference type="InterPro" id="IPR000182">
    <property type="entry name" value="GNAT_dom"/>
</dbReference>
<dbReference type="Gene3D" id="3.40.630.30">
    <property type="match status" value="1"/>
</dbReference>
<accession>A0A948TDP4</accession>
<dbReference type="InterPro" id="IPR016181">
    <property type="entry name" value="Acyl_CoA_acyltransferase"/>
</dbReference>
<evidence type="ECO:0000259" key="1">
    <source>
        <dbReference type="PROSITE" id="PS51186"/>
    </source>
</evidence>
<reference evidence="2" key="1">
    <citation type="journal article" date="2021" name="PeerJ">
        <title>Extensive microbial diversity within the chicken gut microbiome revealed by metagenomics and culture.</title>
        <authorList>
            <person name="Gilroy R."/>
            <person name="Ravi A."/>
            <person name="Getino M."/>
            <person name="Pursley I."/>
            <person name="Horton D.L."/>
            <person name="Alikhan N.F."/>
            <person name="Baker D."/>
            <person name="Gharbi K."/>
            <person name="Hall N."/>
            <person name="Watson M."/>
            <person name="Adriaenssens E.M."/>
            <person name="Foster-Nyarko E."/>
            <person name="Jarju S."/>
            <person name="Secka A."/>
            <person name="Antonio M."/>
            <person name="Oren A."/>
            <person name="Chaudhuri R.R."/>
            <person name="La Ragione R."/>
            <person name="Hildebrand F."/>
            <person name="Pallen M.J."/>
        </authorList>
    </citation>
    <scope>NUCLEOTIDE SEQUENCE</scope>
    <source>
        <strain evidence="2">G4-2901</strain>
    </source>
</reference>
<name>A0A948TDP4_9BACT</name>
<dbReference type="SUPFAM" id="SSF55729">
    <property type="entry name" value="Acyl-CoA N-acyltransferases (Nat)"/>
    <property type="match status" value="1"/>
</dbReference>
<dbReference type="EMBL" id="JAHLFW010000096">
    <property type="protein sequence ID" value="MBU3838984.1"/>
    <property type="molecule type" value="Genomic_DNA"/>
</dbReference>
<reference evidence="2" key="2">
    <citation type="submission" date="2021-04" db="EMBL/GenBank/DDBJ databases">
        <authorList>
            <person name="Gilroy R."/>
        </authorList>
    </citation>
    <scope>NUCLEOTIDE SEQUENCE</scope>
    <source>
        <strain evidence="2">G4-2901</strain>
    </source>
</reference>
<protein>
    <submittedName>
        <fullName evidence="2">GNAT family N-acetyltransferase</fullName>
    </submittedName>
</protein>
<comment type="caution">
    <text evidence="2">The sequence shown here is derived from an EMBL/GenBank/DDBJ whole genome shotgun (WGS) entry which is preliminary data.</text>
</comment>